<dbReference type="PANTHER" id="PTHR47027:SF20">
    <property type="entry name" value="REVERSE TRANSCRIPTASE-LIKE PROTEIN WITH RNA-DIRECTED DNA POLYMERASE DOMAIN"/>
    <property type="match status" value="1"/>
</dbReference>
<dbReference type="PROSITE" id="PS50878">
    <property type="entry name" value="RT_POL"/>
    <property type="match status" value="1"/>
</dbReference>
<dbReference type="AlphaFoldDB" id="A0AAV4FKD6"/>
<feature type="domain" description="Reverse transcriptase" evidence="1">
    <location>
        <begin position="1"/>
        <end position="217"/>
    </location>
</feature>
<gene>
    <name evidence="2" type="ORF">ElyMa_005739100</name>
</gene>
<name>A0AAV4FKD6_9GAST</name>
<dbReference type="InterPro" id="IPR000477">
    <property type="entry name" value="RT_dom"/>
</dbReference>
<dbReference type="PANTHER" id="PTHR47027">
    <property type="entry name" value="REVERSE TRANSCRIPTASE DOMAIN-CONTAINING PROTEIN"/>
    <property type="match status" value="1"/>
</dbReference>
<sequence length="302" mass="34656">MSAAFDTINRETLLKILEDIVNEDEHRIIRFLLSNTIIDTKIFGANEKRPFFSNVGTPQRDSLSPVLFTIYLEHALKEVRPVLPKSSTPLEKVLPREIAYADAVDFVAFQDIDLEEVAALVKLKNVWLKGDKITKNTKLKLYKALVKSVLTYNCGTWAPTQSQEERLNAFHRKQLKKVLNIKYPVKITNSSLYNKCNERPLSIFILESRWRLFGHILRRDSQIPANQAMSGYFVTEGSKFKGRPLTTLPVVLNRDLSRIINNSQLKSSHDLEHLRSIAQQRGEWTKLTARIREAAEASQSEH</sequence>
<evidence type="ECO:0000259" key="1">
    <source>
        <dbReference type="PROSITE" id="PS50878"/>
    </source>
</evidence>
<proteinExistence type="predicted"/>
<reference evidence="2 3" key="1">
    <citation type="journal article" date="2021" name="Elife">
        <title>Chloroplast acquisition without the gene transfer in kleptoplastic sea slugs, Plakobranchus ocellatus.</title>
        <authorList>
            <person name="Maeda T."/>
            <person name="Takahashi S."/>
            <person name="Yoshida T."/>
            <person name="Shimamura S."/>
            <person name="Takaki Y."/>
            <person name="Nagai Y."/>
            <person name="Toyoda A."/>
            <person name="Suzuki Y."/>
            <person name="Arimoto A."/>
            <person name="Ishii H."/>
            <person name="Satoh N."/>
            <person name="Nishiyama T."/>
            <person name="Hasebe M."/>
            <person name="Maruyama T."/>
            <person name="Minagawa J."/>
            <person name="Obokata J."/>
            <person name="Shigenobu S."/>
        </authorList>
    </citation>
    <scope>NUCLEOTIDE SEQUENCE [LARGE SCALE GENOMIC DNA]</scope>
</reference>
<protein>
    <recommendedName>
        <fullName evidence="1">Reverse transcriptase domain-containing protein</fullName>
    </recommendedName>
</protein>
<evidence type="ECO:0000313" key="3">
    <source>
        <dbReference type="Proteomes" id="UP000762676"/>
    </source>
</evidence>
<dbReference type="EMBL" id="BMAT01011493">
    <property type="protein sequence ID" value="GFR73814.1"/>
    <property type="molecule type" value="Genomic_DNA"/>
</dbReference>
<evidence type="ECO:0000313" key="2">
    <source>
        <dbReference type="EMBL" id="GFR73814.1"/>
    </source>
</evidence>
<comment type="caution">
    <text evidence="2">The sequence shown here is derived from an EMBL/GenBank/DDBJ whole genome shotgun (WGS) entry which is preliminary data.</text>
</comment>
<keyword evidence="3" id="KW-1185">Reference proteome</keyword>
<organism evidence="2 3">
    <name type="scientific">Elysia marginata</name>
    <dbReference type="NCBI Taxonomy" id="1093978"/>
    <lineage>
        <taxon>Eukaryota</taxon>
        <taxon>Metazoa</taxon>
        <taxon>Spiralia</taxon>
        <taxon>Lophotrochozoa</taxon>
        <taxon>Mollusca</taxon>
        <taxon>Gastropoda</taxon>
        <taxon>Heterobranchia</taxon>
        <taxon>Euthyneura</taxon>
        <taxon>Panpulmonata</taxon>
        <taxon>Sacoglossa</taxon>
        <taxon>Placobranchoidea</taxon>
        <taxon>Plakobranchidae</taxon>
        <taxon>Elysia</taxon>
    </lineage>
</organism>
<accession>A0AAV4FKD6</accession>
<dbReference type="Proteomes" id="UP000762676">
    <property type="component" value="Unassembled WGS sequence"/>
</dbReference>